<reference evidence="4" key="1">
    <citation type="journal article" date="2019" name="Int. J. Syst. Evol. Microbiol.">
        <title>The Global Catalogue of Microorganisms (GCM) 10K type strain sequencing project: providing services to taxonomists for standard genome sequencing and annotation.</title>
        <authorList>
            <consortium name="The Broad Institute Genomics Platform"/>
            <consortium name="The Broad Institute Genome Sequencing Center for Infectious Disease"/>
            <person name="Wu L."/>
            <person name="Ma J."/>
        </authorList>
    </citation>
    <scope>NUCLEOTIDE SEQUENCE [LARGE SCALE GENOMIC DNA]</scope>
    <source>
        <strain evidence="4">JCM 13929</strain>
    </source>
</reference>
<dbReference type="PANTHER" id="PTHR43681">
    <property type="entry name" value="TRANSMEMBRANE GTPASE FZO"/>
    <property type="match status" value="1"/>
</dbReference>
<feature type="compositionally biased region" description="Low complexity" evidence="1">
    <location>
        <begin position="291"/>
        <end position="306"/>
    </location>
</feature>
<dbReference type="Pfam" id="PF00350">
    <property type="entry name" value="Dynamin_N"/>
    <property type="match status" value="1"/>
</dbReference>
<sequence length="1132" mass="117769">MNTAKDDGRHESAGEQTLSFRALTDEALDQGLDHGHEQGHEQGRGGDAHNGADTRDTPDRSGGPGRADRSAPGGGDGARGGSGRPDRSVPAGDEGVGGAASRPASAGGSASAGGFGGSEPREGSREGSGTEPGGRLPVRKPRRPSFREPAAEPAVRESGSDSREPGQWFRDTPAPTQAPSQAPSEAPSGRPSLFEKPAALRRPTTPQDLEALRPPAGFDDPEPPSGRPSLFVKPASLGGPGAQPAPPAEPAREQGESVWVRKPADTARPAEPSTAGDRDTADTEAAESADAEPAATEPADAARAGEPVPEAGEAREEEPDAQPSADEALTDARPSADGADADVQTATGDALAAAEAGDALAAAEAGDVLAGEDAETGDALADADKARTDADGARTKVGQARTDAGDELAGGVGARADALHETSDSDPADARGDSASAETAEDAEDAEGTADMEASEGAEGAAGAETDTAFADGATDDQPDPGDSDQPTPISSTSDQLAAASGDLDQPVTTPDDSDQPVAASGDPDEPVAASGDSDHPATASGDSGEPATTAGDSEQSSATSGDSGLSTPATGTSEAPLRKGERLEDLPPEAVEALTTALDALRASIADLRFGLNLPGSAEAKRTQADILAQLDNYVLPRIRTRTAPALIVIAGSTGAGKSTLVNSLAEKNVSRTGVRRPTTGTPVLACHPEDHKWFAEGELLGALQRLDKPTQEAAMAGLVIIPTEKLPQGVALLDTPDIDSVVEEHHEIAHRMLDAADLWIFVTTAARYADAPAWNLLRLAKERGARLAIVMSRVQQKSADVVLKHFGRMLSEYGLGDIDRFVIHEAEVADGRLPDSEVTDLRLWLAELSVDEDRRAQAVRETLNGVLNSFRTRVPALARHLESQVAFRAELRSDVEAAYLSALSTIDKASKNGSLLHGEVLARWQDFAGSGDLMRSLQLRRRGRAARQAPERVLAFKAAVRTGLESVIVAAANRASEEVAARWRHRSELGAKLGENLDRPSDNLVRHTGRAIASWQDHLGELVRTEGVAKRSVSKLVSFDPEVLSLIFMVAMFSGSNGEGVPHRLVNALLGAESLRGIGAKALSDLRARIGMLFDEEAMRYVQALDSAGIPDESVATRLYQATYNLEVAR</sequence>
<dbReference type="InterPro" id="IPR051943">
    <property type="entry name" value="TRAFAC_Dynamin-like_GTPase"/>
</dbReference>
<feature type="compositionally biased region" description="Gly residues" evidence="1">
    <location>
        <begin position="72"/>
        <end position="83"/>
    </location>
</feature>
<feature type="compositionally biased region" description="Low complexity" evidence="1">
    <location>
        <begin position="172"/>
        <end position="188"/>
    </location>
</feature>
<feature type="compositionally biased region" description="Basic and acidic residues" evidence="1">
    <location>
        <begin position="145"/>
        <end position="164"/>
    </location>
</feature>
<proteinExistence type="predicted"/>
<accession>A0ABP4RD58</accession>
<evidence type="ECO:0000256" key="1">
    <source>
        <dbReference type="SAM" id="MobiDB-lite"/>
    </source>
</evidence>
<feature type="compositionally biased region" description="Low complexity" evidence="1">
    <location>
        <begin position="457"/>
        <end position="473"/>
    </location>
</feature>
<feature type="compositionally biased region" description="Basic and acidic residues" evidence="1">
    <location>
        <begin position="31"/>
        <end position="59"/>
    </location>
</feature>
<comment type="caution">
    <text evidence="3">The sequence shown here is derived from an EMBL/GenBank/DDBJ whole genome shotgun (WGS) entry which is preliminary data.</text>
</comment>
<protein>
    <recommendedName>
        <fullName evidence="2">Dynamin N-terminal domain-containing protein</fullName>
    </recommendedName>
</protein>
<dbReference type="InterPro" id="IPR027417">
    <property type="entry name" value="P-loop_NTPase"/>
</dbReference>
<evidence type="ECO:0000259" key="2">
    <source>
        <dbReference type="Pfam" id="PF00350"/>
    </source>
</evidence>
<dbReference type="Proteomes" id="UP001500064">
    <property type="component" value="Unassembled WGS sequence"/>
</dbReference>
<dbReference type="PANTHER" id="PTHR43681:SF1">
    <property type="entry name" value="SARCALUMENIN"/>
    <property type="match status" value="1"/>
</dbReference>
<feature type="region of interest" description="Disordered" evidence="1">
    <location>
        <begin position="373"/>
        <end position="588"/>
    </location>
</feature>
<dbReference type="SUPFAM" id="SSF52540">
    <property type="entry name" value="P-loop containing nucleoside triphosphate hydrolases"/>
    <property type="match status" value="1"/>
</dbReference>
<feature type="compositionally biased region" description="Acidic residues" evidence="1">
    <location>
        <begin position="439"/>
        <end position="456"/>
    </location>
</feature>
<evidence type="ECO:0000313" key="3">
    <source>
        <dbReference type="EMBL" id="GAA1645184.1"/>
    </source>
</evidence>
<feature type="region of interest" description="Disordered" evidence="1">
    <location>
        <begin position="1"/>
        <end position="350"/>
    </location>
</feature>
<dbReference type="InterPro" id="IPR045063">
    <property type="entry name" value="Dynamin_N"/>
</dbReference>
<evidence type="ECO:0000313" key="4">
    <source>
        <dbReference type="Proteomes" id="UP001500064"/>
    </source>
</evidence>
<gene>
    <name evidence="3" type="ORF">GCM10009733_047820</name>
</gene>
<feature type="compositionally biased region" description="Acidic residues" evidence="1">
    <location>
        <begin position="474"/>
        <end position="483"/>
    </location>
</feature>
<dbReference type="EMBL" id="BAAAMU010000035">
    <property type="protein sequence ID" value="GAA1645184.1"/>
    <property type="molecule type" value="Genomic_DNA"/>
</dbReference>
<feature type="domain" description="Dynamin N-terminal" evidence="2">
    <location>
        <begin position="649"/>
        <end position="794"/>
    </location>
</feature>
<name>A0ABP4RD58_9ACTN</name>
<feature type="compositionally biased region" description="Basic and acidic residues" evidence="1">
    <location>
        <begin position="1"/>
        <end position="13"/>
    </location>
</feature>
<feature type="compositionally biased region" description="Basic and acidic residues" evidence="1">
    <location>
        <begin position="382"/>
        <end position="394"/>
    </location>
</feature>
<feature type="compositionally biased region" description="Basic and acidic residues" evidence="1">
    <location>
        <begin position="577"/>
        <end position="586"/>
    </location>
</feature>
<organism evidence="3 4">
    <name type="scientific">Nonomuraea maheshkhaliensis</name>
    <dbReference type="NCBI Taxonomy" id="419590"/>
    <lineage>
        <taxon>Bacteria</taxon>
        <taxon>Bacillati</taxon>
        <taxon>Actinomycetota</taxon>
        <taxon>Actinomycetes</taxon>
        <taxon>Streptosporangiales</taxon>
        <taxon>Streptosporangiaceae</taxon>
        <taxon>Nonomuraea</taxon>
    </lineage>
</organism>
<feature type="compositionally biased region" description="Basic and acidic residues" evidence="1">
    <location>
        <begin position="417"/>
        <end position="432"/>
    </location>
</feature>
<feature type="compositionally biased region" description="Low complexity" evidence="1">
    <location>
        <begin position="99"/>
        <end position="109"/>
    </location>
</feature>
<dbReference type="Gene3D" id="3.40.50.300">
    <property type="entry name" value="P-loop containing nucleotide triphosphate hydrolases"/>
    <property type="match status" value="1"/>
</dbReference>
<keyword evidence="4" id="KW-1185">Reference proteome</keyword>
<feature type="compositionally biased region" description="Polar residues" evidence="1">
    <location>
        <begin position="551"/>
        <end position="574"/>
    </location>
</feature>